<evidence type="ECO:0000313" key="2">
    <source>
        <dbReference type="EMBL" id="RLP75445.1"/>
    </source>
</evidence>
<gene>
    <name evidence="2" type="ORF">D9R14_16925</name>
</gene>
<proteinExistence type="predicted"/>
<dbReference type="OrthoDB" id="9812774at2"/>
<dbReference type="PRINTS" id="PR00412">
    <property type="entry name" value="EPOXHYDRLASE"/>
</dbReference>
<accession>A0A3L7A5X5</accession>
<dbReference type="GO" id="GO:0047372">
    <property type="term" value="F:monoacylglycerol lipase activity"/>
    <property type="evidence" value="ECO:0007669"/>
    <property type="project" value="TreeGrafter"/>
</dbReference>
<protein>
    <submittedName>
        <fullName evidence="2">Alpha/beta hydrolase</fullName>
    </submittedName>
</protein>
<dbReference type="AlphaFoldDB" id="A0A3L7A5X5"/>
<keyword evidence="3" id="KW-1185">Reference proteome</keyword>
<dbReference type="Proteomes" id="UP000269692">
    <property type="component" value="Unassembled WGS sequence"/>
</dbReference>
<evidence type="ECO:0000313" key="3">
    <source>
        <dbReference type="Proteomes" id="UP000269692"/>
    </source>
</evidence>
<dbReference type="EMBL" id="RCTF01000015">
    <property type="protein sequence ID" value="RLP75445.1"/>
    <property type="molecule type" value="Genomic_DNA"/>
</dbReference>
<dbReference type="InterPro" id="IPR000639">
    <property type="entry name" value="Epox_hydrolase-like"/>
</dbReference>
<dbReference type="Gene3D" id="3.40.50.1820">
    <property type="entry name" value="alpha/beta hydrolase"/>
    <property type="match status" value="1"/>
</dbReference>
<comment type="caution">
    <text evidence="2">The sequence shown here is derived from an EMBL/GenBank/DDBJ whole genome shotgun (WGS) entry which is preliminary data.</text>
</comment>
<dbReference type="InterPro" id="IPR000073">
    <property type="entry name" value="AB_hydrolase_1"/>
</dbReference>
<evidence type="ECO:0000259" key="1">
    <source>
        <dbReference type="Pfam" id="PF00561"/>
    </source>
</evidence>
<dbReference type="PANTHER" id="PTHR43798:SF33">
    <property type="entry name" value="HYDROLASE, PUTATIVE (AFU_ORTHOLOGUE AFUA_2G14860)-RELATED"/>
    <property type="match status" value="1"/>
</dbReference>
<dbReference type="InterPro" id="IPR029058">
    <property type="entry name" value="AB_hydrolase_fold"/>
</dbReference>
<dbReference type="PRINTS" id="PR00111">
    <property type="entry name" value="ABHYDROLASE"/>
</dbReference>
<keyword evidence="2" id="KW-0378">Hydrolase</keyword>
<dbReference type="PANTHER" id="PTHR43798">
    <property type="entry name" value="MONOACYLGLYCEROL LIPASE"/>
    <property type="match status" value="1"/>
</dbReference>
<name>A0A3L7A5X5_9HYPH</name>
<reference evidence="2 3" key="1">
    <citation type="submission" date="2018-10" db="EMBL/GenBank/DDBJ databases">
        <title>Xanthobacter tagetidis genome sequencing and assembly.</title>
        <authorList>
            <person name="Maclea K.S."/>
            <person name="Goen A.E."/>
            <person name="Fatima S.A."/>
        </authorList>
    </citation>
    <scope>NUCLEOTIDE SEQUENCE [LARGE SCALE GENOMIC DNA]</scope>
    <source>
        <strain evidence="2 3">ATCC 700314</strain>
    </source>
</reference>
<sequence>MNSGPAPEDAVTTDLADLFPGFAAHNIDTEAGRIFVRQGGEGPPLLLLHGFPQSSAMWHKVAPALAKTHTLVIPDLPGYGWSAAPAPRADHAPYSKRATAAALVKVMEDLGFAHFALMGHDRGARVGYRMGLDHPGRIDRLALLDIVPTYVMWHRMDRARALQVYHWSFLAQPHPLPETLIGPKAAWFLDWTLASWTAKKDLSAFDPRALAHYRAAINAPDHLRAMCEDYRAGATIDLAHDEADLAAGRTLLCPTFAVWGEVGIPSRGASPLEAWKALAPDITGAAVPCGHFVCEEAPDAVLAAVGAFLAGG</sequence>
<dbReference type="GO" id="GO:0046464">
    <property type="term" value="P:acylglycerol catabolic process"/>
    <property type="evidence" value="ECO:0007669"/>
    <property type="project" value="TreeGrafter"/>
</dbReference>
<dbReference type="InterPro" id="IPR050266">
    <property type="entry name" value="AB_hydrolase_sf"/>
</dbReference>
<feature type="domain" description="AB hydrolase-1" evidence="1">
    <location>
        <begin position="43"/>
        <end position="298"/>
    </location>
</feature>
<dbReference type="Pfam" id="PF00561">
    <property type="entry name" value="Abhydrolase_1"/>
    <property type="match status" value="1"/>
</dbReference>
<organism evidence="2 3">
    <name type="scientific">Xanthobacter tagetidis</name>
    <dbReference type="NCBI Taxonomy" id="60216"/>
    <lineage>
        <taxon>Bacteria</taxon>
        <taxon>Pseudomonadati</taxon>
        <taxon>Pseudomonadota</taxon>
        <taxon>Alphaproteobacteria</taxon>
        <taxon>Hyphomicrobiales</taxon>
        <taxon>Xanthobacteraceae</taxon>
        <taxon>Xanthobacter</taxon>
    </lineage>
</organism>
<dbReference type="GO" id="GO:0016020">
    <property type="term" value="C:membrane"/>
    <property type="evidence" value="ECO:0007669"/>
    <property type="project" value="TreeGrafter"/>
</dbReference>
<dbReference type="SUPFAM" id="SSF53474">
    <property type="entry name" value="alpha/beta-Hydrolases"/>
    <property type="match status" value="1"/>
</dbReference>